<dbReference type="PRINTS" id="PR00040">
    <property type="entry name" value="HTHMERR"/>
</dbReference>
<dbReference type="PANTHER" id="PTHR30204">
    <property type="entry name" value="REDOX-CYCLING DRUG-SENSING TRANSCRIPTIONAL ACTIVATOR SOXR"/>
    <property type="match status" value="1"/>
</dbReference>
<evidence type="ECO:0000259" key="3">
    <source>
        <dbReference type="PROSITE" id="PS50937"/>
    </source>
</evidence>
<comment type="caution">
    <text evidence="4">The sequence shown here is derived from an EMBL/GenBank/DDBJ whole genome shotgun (WGS) entry which is preliminary data.</text>
</comment>
<protein>
    <submittedName>
        <fullName evidence="4">Putative MerR family transcriptional regulator</fullName>
    </submittedName>
</protein>
<feature type="region of interest" description="Disordered" evidence="2">
    <location>
        <begin position="1"/>
        <end position="23"/>
    </location>
</feature>
<dbReference type="SMART" id="SM00422">
    <property type="entry name" value="HTH_MERR"/>
    <property type="match status" value="1"/>
</dbReference>
<dbReference type="PROSITE" id="PS00552">
    <property type="entry name" value="HTH_MERR_1"/>
    <property type="match status" value="1"/>
</dbReference>
<dbReference type="AlphaFoldDB" id="A0A066Z0R5"/>
<dbReference type="SUPFAM" id="SSF46955">
    <property type="entry name" value="Putative DNA-binding domain"/>
    <property type="match status" value="1"/>
</dbReference>
<keyword evidence="5" id="KW-1185">Reference proteome</keyword>
<dbReference type="GO" id="GO:0003700">
    <property type="term" value="F:DNA-binding transcription factor activity"/>
    <property type="evidence" value="ECO:0007669"/>
    <property type="project" value="InterPro"/>
</dbReference>
<dbReference type="CDD" id="cd01109">
    <property type="entry name" value="HTH_YyaN"/>
    <property type="match status" value="1"/>
</dbReference>
<gene>
    <name evidence="4" type="ORF">KCH_24920</name>
</gene>
<feature type="region of interest" description="Disordered" evidence="2">
    <location>
        <begin position="145"/>
        <end position="167"/>
    </location>
</feature>
<dbReference type="RefSeq" id="WP_084223500.1">
    <property type="nucleotide sequence ID" value="NZ_KK853997.1"/>
</dbReference>
<dbReference type="InterPro" id="IPR047057">
    <property type="entry name" value="MerR_fam"/>
</dbReference>
<dbReference type="OrthoDB" id="9802944at2"/>
<evidence type="ECO:0000313" key="5">
    <source>
        <dbReference type="Proteomes" id="UP000027178"/>
    </source>
</evidence>
<evidence type="ECO:0000313" key="4">
    <source>
        <dbReference type="EMBL" id="KDN85834.1"/>
    </source>
</evidence>
<dbReference type="Proteomes" id="UP000027178">
    <property type="component" value="Unassembled WGS sequence"/>
</dbReference>
<dbReference type="eggNOG" id="COG0789">
    <property type="taxonomic scope" value="Bacteria"/>
</dbReference>
<dbReference type="Gene3D" id="1.10.1660.10">
    <property type="match status" value="1"/>
</dbReference>
<accession>A0A066Z0R5</accession>
<proteinExistence type="predicted"/>
<evidence type="ECO:0000256" key="2">
    <source>
        <dbReference type="SAM" id="MobiDB-lite"/>
    </source>
</evidence>
<dbReference type="PATRIC" id="fig|1348663.4.peg.2412"/>
<name>A0A066Z0R5_9ACTN</name>
<dbReference type="InterPro" id="IPR009061">
    <property type="entry name" value="DNA-bd_dom_put_sf"/>
</dbReference>
<reference evidence="4 5" key="1">
    <citation type="submission" date="2014-05" db="EMBL/GenBank/DDBJ databases">
        <title>Draft Genome Sequence of Kitasatospora cheerisanensis KCTC 2395.</title>
        <authorList>
            <person name="Nam D.H."/>
        </authorList>
    </citation>
    <scope>NUCLEOTIDE SEQUENCE [LARGE SCALE GENOMIC DNA]</scope>
    <source>
        <strain evidence="4 5">KCTC 2395</strain>
    </source>
</reference>
<dbReference type="Pfam" id="PF13411">
    <property type="entry name" value="MerR_1"/>
    <property type="match status" value="1"/>
</dbReference>
<keyword evidence="1" id="KW-0238">DNA-binding</keyword>
<dbReference type="InterPro" id="IPR000551">
    <property type="entry name" value="MerR-type_HTH_dom"/>
</dbReference>
<dbReference type="PANTHER" id="PTHR30204:SF98">
    <property type="entry name" value="HTH-TYPE TRANSCRIPTIONAL REGULATOR ADHR"/>
    <property type="match status" value="1"/>
</dbReference>
<evidence type="ECO:0000256" key="1">
    <source>
        <dbReference type="ARBA" id="ARBA00023125"/>
    </source>
</evidence>
<dbReference type="EMBL" id="JNBY01000078">
    <property type="protein sequence ID" value="KDN85834.1"/>
    <property type="molecule type" value="Genomic_DNA"/>
</dbReference>
<dbReference type="GO" id="GO:0003677">
    <property type="term" value="F:DNA binding"/>
    <property type="evidence" value="ECO:0007669"/>
    <property type="project" value="UniProtKB-KW"/>
</dbReference>
<feature type="domain" description="HTH merR-type" evidence="3">
    <location>
        <begin position="27"/>
        <end position="96"/>
    </location>
</feature>
<dbReference type="PROSITE" id="PS50937">
    <property type="entry name" value="HTH_MERR_2"/>
    <property type="match status" value="1"/>
</dbReference>
<dbReference type="HOGENOM" id="CLU_060077_8_2_11"/>
<organism evidence="4 5">
    <name type="scientific">Kitasatospora cheerisanensis KCTC 2395</name>
    <dbReference type="NCBI Taxonomy" id="1348663"/>
    <lineage>
        <taxon>Bacteria</taxon>
        <taxon>Bacillati</taxon>
        <taxon>Actinomycetota</taxon>
        <taxon>Actinomycetes</taxon>
        <taxon>Kitasatosporales</taxon>
        <taxon>Streptomycetaceae</taxon>
        <taxon>Kitasatospora</taxon>
    </lineage>
</organism>
<sequence>MAQRDSQLSGCERAFGAPSAVPDRTPRHAISEVSATSGLSAHTLRWYERIGLLDPVDRSYAGQRRYSDADLARLAFLTKLRLTGMPVADMVRYIEMVRAGDGTRAARRQLLVDHRAEVRQRLADLHATLAVIDRKIDLYGDPAVPVPGDDEMSETTAYHPIEDRKSA</sequence>